<gene>
    <name evidence="1" type="ORF">BLE401_03040</name>
</gene>
<dbReference type="OrthoDB" id="9997670at2"/>
<reference evidence="2" key="1">
    <citation type="submission" date="2016-12" db="EMBL/GenBank/DDBJ databases">
        <title>Complete Genome Sequence of Beggiatoa leptomitiformis D-401.</title>
        <authorList>
            <person name="Fomenkov A."/>
            <person name="Vincze T."/>
            <person name="Grabovich M."/>
            <person name="Anton B.P."/>
            <person name="Dubinina G."/>
            <person name="Orlova M."/>
            <person name="Belousova E."/>
            <person name="Roberts R.J."/>
        </authorList>
    </citation>
    <scope>NUCLEOTIDE SEQUENCE [LARGE SCALE GENOMIC DNA]</scope>
    <source>
        <strain evidence="2">D-401</strain>
    </source>
</reference>
<protein>
    <submittedName>
        <fullName evidence="1">Uncharacterized protein</fullName>
    </submittedName>
</protein>
<evidence type="ECO:0000313" key="1">
    <source>
        <dbReference type="EMBL" id="AUI67773.1"/>
    </source>
</evidence>
<dbReference type="RefSeq" id="WP_062148815.1">
    <property type="nucleotide sequence ID" value="NZ_CP012373.2"/>
</dbReference>
<dbReference type="STRING" id="288004.AL038_03000"/>
<dbReference type="KEGG" id="blep:AL038_03000"/>
<name>A0A2N9YBD2_9GAMM</name>
<accession>A0A2N9YBD2</accession>
<dbReference type="EMBL" id="CP018889">
    <property type="protein sequence ID" value="AUI67773.1"/>
    <property type="molecule type" value="Genomic_DNA"/>
</dbReference>
<evidence type="ECO:0000313" key="2">
    <source>
        <dbReference type="Proteomes" id="UP000234271"/>
    </source>
</evidence>
<organism evidence="1 2">
    <name type="scientific">Beggiatoa leptomitoformis</name>
    <dbReference type="NCBI Taxonomy" id="288004"/>
    <lineage>
        <taxon>Bacteria</taxon>
        <taxon>Pseudomonadati</taxon>
        <taxon>Pseudomonadota</taxon>
        <taxon>Gammaproteobacteria</taxon>
        <taxon>Thiotrichales</taxon>
        <taxon>Thiotrichaceae</taxon>
        <taxon>Beggiatoa</taxon>
    </lineage>
</organism>
<keyword evidence="2" id="KW-1185">Reference proteome</keyword>
<dbReference type="AlphaFoldDB" id="A0A2N9YBD2"/>
<proteinExistence type="predicted"/>
<dbReference type="Proteomes" id="UP000234271">
    <property type="component" value="Chromosome"/>
</dbReference>
<sequence>MKPNAEQLKKLLQTFLATQTDITDTSRFTDEQLIAVITGKKQFTKEEQKVLFTSPATRYRLIQLQQLQRLKAYMEWEQYQVQPALIVTKAATTALVKREDIETNTHTLSLIPHDIAGTSWSIVLELKSDCLKRTYGVKLVDQHGDIWLKGYPDNNGIIETFWQRQESPLALLKEVELKLEPL</sequence>